<feature type="transmembrane region" description="Helical" evidence="7">
    <location>
        <begin position="14"/>
        <end position="35"/>
    </location>
</feature>
<keyword evidence="5 7" id="KW-1133">Transmembrane helix</keyword>
<comment type="caution">
    <text evidence="9">The sequence shown here is derived from an EMBL/GenBank/DDBJ whole genome shotgun (WGS) entry which is preliminary data.</text>
</comment>
<dbReference type="InterPro" id="IPR051393">
    <property type="entry name" value="ABC_transporter_permease"/>
</dbReference>
<dbReference type="PATRIC" id="fig|264251.5.peg.1265"/>
<dbReference type="Proteomes" id="UP000035265">
    <property type="component" value="Unassembled WGS sequence"/>
</dbReference>
<dbReference type="RefSeq" id="WP_047231924.1">
    <property type="nucleotide sequence ID" value="NZ_JNBQ01000003.1"/>
</dbReference>
<comment type="similarity">
    <text evidence="7">Belongs to the binding-protein-dependent transport system permease family.</text>
</comment>
<dbReference type="SUPFAM" id="SSF161098">
    <property type="entry name" value="MetI-like"/>
    <property type="match status" value="1"/>
</dbReference>
<feature type="transmembrane region" description="Helical" evidence="7">
    <location>
        <begin position="138"/>
        <end position="157"/>
    </location>
</feature>
<evidence type="ECO:0000259" key="8">
    <source>
        <dbReference type="PROSITE" id="PS50928"/>
    </source>
</evidence>
<dbReference type="Pfam" id="PF00528">
    <property type="entry name" value="BPD_transp_1"/>
    <property type="match status" value="1"/>
</dbReference>
<dbReference type="InterPro" id="IPR000515">
    <property type="entry name" value="MetI-like"/>
</dbReference>
<feature type="transmembrane region" description="Helical" evidence="7">
    <location>
        <begin position="237"/>
        <end position="262"/>
    </location>
</feature>
<dbReference type="PANTHER" id="PTHR30193">
    <property type="entry name" value="ABC TRANSPORTER PERMEASE PROTEIN"/>
    <property type="match status" value="1"/>
</dbReference>
<dbReference type="STRING" id="264251.FB00_06185"/>
<dbReference type="InterPro" id="IPR035906">
    <property type="entry name" value="MetI-like_sf"/>
</dbReference>
<feature type="transmembrane region" description="Helical" evidence="7">
    <location>
        <begin position="105"/>
        <end position="126"/>
    </location>
</feature>
<dbReference type="PANTHER" id="PTHR30193:SF18">
    <property type="entry name" value="OSMOPROTECTIVE COMPOUNDS UPTAKE PERMEASE PROTEIN GGTC"/>
    <property type="match status" value="1"/>
</dbReference>
<protein>
    <submittedName>
        <fullName evidence="9">ABC transporter permease</fullName>
    </submittedName>
</protein>
<dbReference type="EMBL" id="JNBQ01000003">
    <property type="protein sequence ID" value="KLN35878.1"/>
    <property type="molecule type" value="Genomic_DNA"/>
</dbReference>
<evidence type="ECO:0000313" key="10">
    <source>
        <dbReference type="Proteomes" id="UP000035265"/>
    </source>
</evidence>
<keyword evidence="4 7" id="KW-0812">Transmembrane</keyword>
<keyword evidence="3" id="KW-1003">Cell membrane</keyword>
<reference evidence="9 10" key="1">
    <citation type="submission" date="2014-05" db="EMBL/GenBank/DDBJ databases">
        <title>Cellulosimicrobium funkei U11 genome.</title>
        <authorList>
            <person name="Hu C."/>
            <person name="Gong Y."/>
            <person name="Wan W."/>
            <person name="Jiang M."/>
        </authorList>
    </citation>
    <scope>NUCLEOTIDE SEQUENCE [LARGE SCALE GENOMIC DNA]</scope>
    <source>
        <strain evidence="9 10">U11</strain>
    </source>
</reference>
<feature type="transmembrane region" description="Helical" evidence="7">
    <location>
        <begin position="297"/>
        <end position="317"/>
    </location>
</feature>
<dbReference type="GO" id="GO:0005886">
    <property type="term" value="C:plasma membrane"/>
    <property type="evidence" value="ECO:0007669"/>
    <property type="project" value="UniProtKB-SubCell"/>
</dbReference>
<gene>
    <name evidence="9" type="ORF">FB00_06185</name>
</gene>
<feature type="domain" description="ABC transmembrane type-1" evidence="8">
    <location>
        <begin position="101"/>
        <end position="316"/>
    </location>
</feature>
<evidence type="ECO:0000256" key="6">
    <source>
        <dbReference type="ARBA" id="ARBA00023136"/>
    </source>
</evidence>
<sequence length="327" mass="36168">MDWLLEPAGTGGKLAVMLVAILLFVVVMGLILFLVDRPRRVPGWVVALAFAGPAIVMLAFGLLYPGLRTIRDSFYNRTGSAFVGLDNYVTAFTRDEFQIVLRNTAIWVIVVPLVSTFLGLVYAVVVDRSRFEKFAKTLIFLPMAISMVGAGIIWKFMYEYKPASQPQIGLFNQVLVWLGLEPQQFLLSAPANTFFLILVMIWIQAGFAMTILAAAIRAIPDDIVEAARLDGVGGMRMFRYITVPSIRPALVVVLTTIAIGTLKVFDIVRTMTGGRFETSVVANEFYTQALRQGEQGLGAALAVILFVLVIPIIVYNVRQLKQAEEIR</sequence>
<dbReference type="PROSITE" id="PS50928">
    <property type="entry name" value="ABC_TM1"/>
    <property type="match status" value="1"/>
</dbReference>
<dbReference type="Gene3D" id="1.10.3720.10">
    <property type="entry name" value="MetI-like"/>
    <property type="match status" value="1"/>
</dbReference>
<accession>A0A0H2KRR3</accession>
<name>A0A0H2KRR3_9MICO</name>
<dbReference type="CDD" id="cd06261">
    <property type="entry name" value="TM_PBP2"/>
    <property type="match status" value="1"/>
</dbReference>
<evidence type="ECO:0000256" key="4">
    <source>
        <dbReference type="ARBA" id="ARBA00022692"/>
    </source>
</evidence>
<keyword evidence="10" id="KW-1185">Reference proteome</keyword>
<proteinExistence type="inferred from homology"/>
<evidence type="ECO:0000256" key="2">
    <source>
        <dbReference type="ARBA" id="ARBA00022448"/>
    </source>
</evidence>
<evidence type="ECO:0000256" key="5">
    <source>
        <dbReference type="ARBA" id="ARBA00022989"/>
    </source>
</evidence>
<keyword evidence="6 7" id="KW-0472">Membrane</keyword>
<dbReference type="AlphaFoldDB" id="A0A0H2KRR3"/>
<feature type="transmembrane region" description="Helical" evidence="7">
    <location>
        <begin position="194"/>
        <end position="216"/>
    </location>
</feature>
<organism evidence="9 10">
    <name type="scientific">Cellulosimicrobium funkei</name>
    <dbReference type="NCBI Taxonomy" id="264251"/>
    <lineage>
        <taxon>Bacteria</taxon>
        <taxon>Bacillati</taxon>
        <taxon>Actinomycetota</taxon>
        <taxon>Actinomycetes</taxon>
        <taxon>Micrococcales</taxon>
        <taxon>Promicromonosporaceae</taxon>
        <taxon>Cellulosimicrobium</taxon>
    </lineage>
</organism>
<feature type="transmembrane region" description="Helical" evidence="7">
    <location>
        <begin position="42"/>
        <end position="64"/>
    </location>
</feature>
<evidence type="ECO:0000256" key="3">
    <source>
        <dbReference type="ARBA" id="ARBA00022475"/>
    </source>
</evidence>
<evidence type="ECO:0000256" key="1">
    <source>
        <dbReference type="ARBA" id="ARBA00004651"/>
    </source>
</evidence>
<dbReference type="GO" id="GO:0055085">
    <property type="term" value="P:transmembrane transport"/>
    <property type="evidence" value="ECO:0007669"/>
    <property type="project" value="InterPro"/>
</dbReference>
<evidence type="ECO:0000313" key="9">
    <source>
        <dbReference type="EMBL" id="KLN35878.1"/>
    </source>
</evidence>
<keyword evidence="2 7" id="KW-0813">Transport</keyword>
<comment type="subcellular location">
    <subcellularLocation>
        <location evidence="1 7">Cell membrane</location>
        <topology evidence="1 7">Multi-pass membrane protein</topology>
    </subcellularLocation>
</comment>
<evidence type="ECO:0000256" key="7">
    <source>
        <dbReference type="RuleBase" id="RU363032"/>
    </source>
</evidence>